<organism evidence="15 16">
    <name type="scientific">Python bivittatus</name>
    <name type="common">Burmese python</name>
    <name type="synonym">Python molurus bivittatus</name>
    <dbReference type="NCBI Taxonomy" id="176946"/>
    <lineage>
        <taxon>Eukaryota</taxon>
        <taxon>Metazoa</taxon>
        <taxon>Chordata</taxon>
        <taxon>Craniata</taxon>
        <taxon>Vertebrata</taxon>
        <taxon>Euteleostomi</taxon>
        <taxon>Lepidosauria</taxon>
        <taxon>Squamata</taxon>
        <taxon>Bifurcata</taxon>
        <taxon>Unidentata</taxon>
        <taxon>Episquamata</taxon>
        <taxon>Toxicofera</taxon>
        <taxon>Serpentes</taxon>
        <taxon>Henophidia</taxon>
        <taxon>Pythonidae</taxon>
        <taxon>Python</taxon>
    </lineage>
</organism>
<evidence type="ECO:0000259" key="14">
    <source>
        <dbReference type="PROSITE" id="PS50853"/>
    </source>
</evidence>
<evidence type="ECO:0000256" key="1">
    <source>
        <dbReference type="ARBA" id="ARBA00004251"/>
    </source>
</evidence>
<evidence type="ECO:0000256" key="8">
    <source>
        <dbReference type="ARBA" id="ARBA00023136"/>
    </source>
</evidence>
<dbReference type="Gene3D" id="2.60.40.10">
    <property type="entry name" value="Immunoglobulins"/>
    <property type="match status" value="5"/>
</dbReference>
<gene>
    <name evidence="16" type="primary">IL31RA</name>
</gene>
<dbReference type="CDD" id="cd00063">
    <property type="entry name" value="FN3"/>
    <property type="match status" value="2"/>
</dbReference>
<dbReference type="CTD" id="133396"/>
<dbReference type="InterPro" id="IPR036116">
    <property type="entry name" value="FN3_sf"/>
</dbReference>
<evidence type="ECO:0000313" key="15">
    <source>
        <dbReference type="Proteomes" id="UP000695026"/>
    </source>
</evidence>
<keyword evidence="9" id="KW-1015">Disulfide bond</keyword>
<evidence type="ECO:0000256" key="10">
    <source>
        <dbReference type="ARBA" id="ARBA00023170"/>
    </source>
</evidence>
<keyword evidence="15" id="KW-1185">Reference proteome</keyword>
<keyword evidence="11" id="KW-0325">Glycoprotein</keyword>
<dbReference type="FunFam" id="2.60.40.10:FF:000414">
    <property type="entry name" value="Interleukin-6 receptor subunit beta"/>
    <property type="match status" value="1"/>
</dbReference>
<evidence type="ECO:0000256" key="13">
    <source>
        <dbReference type="SAM" id="SignalP"/>
    </source>
</evidence>
<keyword evidence="7 12" id="KW-1133">Transmembrane helix</keyword>
<dbReference type="InterPro" id="IPR013783">
    <property type="entry name" value="Ig-like_fold"/>
</dbReference>
<feature type="signal peptide" evidence="13">
    <location>
        <begin position="1"/>
        <end position="29"/>
    </location>
</feature>
<dbReference type="PANTHER" id="PTHR48423">
    <property type="entry name" value="INTERLEUKIN-27 RECEPTOR SUBUNIT ALPHA"/>
    <property type="match status" value="1"/>
</dbReference>
<keyword evidence="4 12" id="KW-0812">Transmembrane</keyword>
<evidence type="ECO:0000256" key="2">
    <source>
        <dbReference type="ARBA" id="ARBA00008921"/>
    </source>
</evidence>
<accession>A0A9F5MUV1</accession>
<proteinExistence type="inferred from homology"/>
<dbReference type="PROSITE" id="PS01353">
    <property type="entry name" value="HEMATOPO_REC_L_F2"/>
    <property type="match status" value="1"/>
</dbReference>
<dbReference type="InterPro" id="IPR052672">
    <property type="entry name" value="Type1_Cytokine_Rcpt_Type2"/>
</dbReference>
<sequence>MSSLPKMTQNKAFLSLLWILTMLCNFCLTALPQKPENISCIYDYNGTLSCSWTSGKETSSDTTYIINTSWYKSKDYTCEMKNGLCSVYNVPDGSYRIQVTAKNNFGEVASHQTLLHLREILKPGPPSIMKVEGMKGMLKVCWERHNDDKSFDPVTCQIQYQATTKNISSVINVQMGSYEREKCSNLTGLWNFTNYTVVVRCKVNESRFWSEWSKKATNRTEEQAPLKVDLWRVIETFHPNGNRSVHLLRKEHKEFPSSGIIVGYTVKYIMENNTTELKYNQNESVIFNLMGEACEISVIAHNSAGDSPEATIRIPSIGEESVEHQRIASLKASPSGEEMILTWDPTDSEINGYIIEWYDELETDPDKRSWDRITNITEWTSPKGIFKRHTCYHFSVYPLHKGEIKMPSSTNIYFYEGIPSIGPNAEVKNPGKNDAIIKWEEIPKSERNGVIINYTILYKAEDGKQLEETVNGSVLQYQLKSLQSNTRYRAQIRANTTAGGQTGKETYFVTKLFSITDIVFITVSIGIFMSCLLIVGLLWAVKYQMMKRICWPQIPRPVIASCPAASQKIILGNSPSEDDINILKTDTCSENELPLLNPEDCFKQADVTAKIMVAGQETFCTGEYKALECFLPVSSLKDDSKNQILPAVTRDSESYVNEEMPHQVNLKERTEFNPYLKNSVCTREFLDCENVEQNTKETETQHVPLACYIPNSTGHPYIATDAVKLFTKY</sequence>
<dbReference type="AlphaFoldDB" id="A0A9F5MUV1"/>
<dbReference type="OrthoDB" id="9828391at2759"/>
<feature type="chain" id="PRO_5039915451" evidence="13">
    <location>
        <begin position="30"/>
        <end position="729"/>
    </location>
</feature>
<dbReference type="OMA" id="NSTHWME"/>
<dbReference type="PROSITE" id="PS50853">
    <property type="entry name" value="FN3"/>
    <property type="match status" value="2"/>
</dbReference>
<dbReference type="InterPro" id="IPR003529">
    <property type="entry name" value="Hematopoietin_rcpt_Gp130_CS"/>
</dbReference>
<evidence type="ECO:0000313" key="16">
    <source>
        <dbReference type="RefSeq" id="XP_025027079.1"/>
    </source>
</evidence>
<dbReference type="GO" id="GO:0004896">
    <property type="term" value="F:cytokine receptor activity"/>
    <property type="evidence" value="ECO:0007669"/>
    <property type="project" value="InterPro"/>
</dbReference>
<feature type="domain" description="Fibronectin type-III" evidence="14">
    <location>
        <begin position="122"/>
        <end position="223"/>
    </location>
</feature>
<keyword evidence="5 13" id="KW-0732">Signal</keyword>
<keyword evidence="3" id="KW-1003">Cell membrane</keyword>
<evidence type="ECO:0000256" key="6">
    <source>
        <dbReference type="ARBA" id="ARBA00022737"/>
    </source>
</evidence>
<keyword evidence="6" id="KW-0677">Repeat</keyword>
<evidence type="ECO:0000256" key="5">
    <source>
        <dbReference type="ARBA" id="ARBA00022729"/>
    </source>
</evidence>
<dbReference type="Pfam" id="PF00041">
    <property type="entry name" value="fn3"/>
    <property type="match status" value="1"/>
</dbReference>
<evidence type="ECO:0000256" key="9">
    <source>
        <dbReference type="ARBA" id="ARBA00023157"/>
    </source>
</evidence>
<evidence type="ECO:0000256" key="11">
    <source>
        <dbReference type="ARBA" id="ARBA00023180"/>
    </source>
</evidence>
<feature type="transmembrane region" description="Helical" evidence="12">
    <location>
        <begin position="518"/>
        <end position="541"/>
    </location>
</feature>
<comment type="similarity">
    <text evidence="2">Belongs to the type I cytokine receptor family. Type 2 subfamily.</text>
</comment>
<evidence type="ECO:0000256" key="4">
    <source>
        <dbReference type="ARBA" id="ARBA00022692"/>
    </source>
</evidence>
<dbReference type="GO" id="GO:0005886">
    <property type="term" value="C:plasma membrane"/>
    <property type="evidence" value="ECO:0007669"/>
    <property type="project" value="UniProtKB-SubCell"/>
</dbReference>
<keyword evidence="8 12" id="KW-0472">Membrane</keyword>
<feature type="domain" description="Fibronectin type-III" evidence="14">
    <location>
        <begin position="419"/>
        <end position="513"/>
    </location>
</feature>
<evidence type="ECO:0000256" key="7">
    <source>
        <dbReference type="ARBA" id="ARBA00022989"/>
    </source>
</evidence>
<dbReference type="SMART" id="SM00060">
    <property type="entry name" value="FN3"/>
    <property type="match status" value="4"/>
</dbReference>
<reference evidence="16" key="1">
    <citation type="submission" date="2025-08" db="UniProtKB">
        <authorList>
            <consortium name="RefSeq"/>
        </authorList>
    </citation>
    <scope>IDENTIFICATION</scope>
    <source>
        <tissue evidence="16">Liver</tissue>
    </source>
</reference>
<dbReference type="SUPFAM" id="SSF49265">
    <property type="entry name" value="Fibronectin type III"/>
    <property type="match status" value="3"/>
</dbReference>
<protein>
    <submittedName>
        <fullName evidence="16">Interleukin-31 receptor subunit alpha</fullName>
    </submittedName>
</protein>
<dbReference type="Proteomes" id="UP000695026">
    <property type="component" value="Unplaced"/>
</dbReference>
<dbReference type="GeneID" id="103052961"/>
<dbReference type="PANTHER" id="PTHR48423:SF1">
    <property type="entry name" value="INTERLEUKIN-27 RECEPTOR SUBUNIT ALPHA"/>
    <property type="match status" value="1"/>
</dbReference>
<dbReference type="InterPro" id="IPR003961">
    <property type="entry name" value="FN3_dom"/>
</dbReference>
<evidence type="ECO:0000256" key="3">
    <source>
        <dbReference type="ARBA" id="ARBA00022475"/>
    </source>
</evidence>
<evidence type="ECO:0000256" key="12">
    <source>
        <dbReference type="SAM" id="Phobius"/>
    </source>
</evidence>
<comment type="subcellular location">
    <subcellularLocation>
        <location evidence="1">Cell membrane</location>
        <topology evidence="1">Single-pass type I membrane protein</topology>
    </subcellularLocation>
</comment>
<dbReference type="KEGG" id="pbi:103052961"/>
<name>A0A9F5MUV1_PYTBI</name>
<dbReference type="RefSeq" id="XP_025027079.1">
    <property type="nucleotide sequence ID" value="XM_025171311.1"/>
</dbReference>
<keyword evidence="10 16" id="KW-0675">Receptor</keyword>